<keyword evidence="8" id="KW-1185">Reference proteome</keyword>
<accession>A0A0B5EZB0</accession>
<evidence type="ECO:0000259" key="6">
    <source>
        <dbReference type="PROSITE" id="PS50977"/>
    </source>
</evidence>
<dbReference type="InterPro" id="IPR001647">
    <property type="entry name" value="HTH_TetR"/>
</dbReference>
<evidence type="ECO:0000313" key="7">
    <source>
        <dbReference type="EMBL" id="AJE87144.1"/>
    </source>
</evidence>
<feature type="DNA-binding region" description="H-T-H motif" evidence="4">
    <location>
        <begin position="64"/>
        <end position="83"/>
    </location>
</feature>
<dbReference type="InterPro" id="IPR036271">
    <property type="entry name" value="Tet_transcr_reg_TetR-rel_C_sf"/>
</dbReference>
<dbReference type="Gene3D" id="1.10.357.10">
    <property type="entry name" value="Tetracycline Repressor, domain 2"/>
    <property type="match status" value="1"/>
</dbReference>
<name>A0A0B5EZB0_STRA4</name>
<dbReference type="GO" id="GO:0003700">
    <property type="term" value="F:DNA-binding transcription factor activity"/>
    <property type="evidence" value="ECO:0007669"/>
    <property type="project" value="TreeGrafter"/>
</dbReference>
<sequence length="241" mass="25904">MHNDPASGPSEPVLGSLGRTHENRPGLPRGRSSLSSEEVGSAQRDRLVRAMIAATAEQGYPAVMIADVVRRARVSRKAFYAHFADKQACFLAAADLGVALMFRRVAEAVAAVGQAPEPLAPLRAGLGAYLRFLAGEPEFARVFLVEGLAAGPAALERFAAAHRRFAELTRRWYEAARTDHPDWAEAPDAAYTAVIGALHELVAVEVRARRTAALPELEGTVLRVHRALLMGWPGGAPDREG</sequence>
<feature type="region of interest" description="Disordered" evidence="5">
    <location>
        <begin position="1"/>
        <end position="39"/>
    </location>
</feature>
<reference evidence="7 8" key="1">
    <citation type="submission" date="2015-01" db="EMBL/GenBank/DDBJ databases">
        <title>Enhanced salinomycin production by adjusting the supply of polyketide extender units in Streptomyce albus DSM 41398.</title>
        <authorList>
            <person name="Lu C."/>
        </authorList>
    </citation>
    <scope>NUCLEOTIDE SEQUENCE [LARGE SCALE GENOMIC DNA]</scope>
    <source>
        <strain evidence="8">ATCC 21838 / DSM 41398 / FERM P-419 / JCM 4703 / NBRC 107858</strain>
    </source>
</reference>
<protein>
    <submittedName>
        <fullName evidence="7">TetR family transcriptional regulator</fullName>
    </submittedName>
</protein>
<keyword evidence="3" id="KW-0804">Transcription</keyword>
<dbReference type="SUPFAM" id="SSF48498">
    <property type="entry name" value="Tetracyclin repressor-like, C-terminal domain"/>
    <property type="match status" value="1"/>
</dbReference>
<evidence type="ECO:0000256" key="1">
    <source>
        <dbReference type="ARBA" id="ARBA00023015"/>
    </source>
</evidence>
<evidence type="ECO:0000256" key="3">
    <source>
        <dbReference type="ARBA" id="ARBA00023163"/>
    </source>
</evidence>
<dbReference type="Pfam" id="PF00440">
    <property type="entry name" value="TetR_N"/>
    <property type="match status" value="1"/>
</dbReference>
<dbReference type="InterPro" id="IPR009057">
    <property type="entry name" value="Homeodomain-like_sf"/>
</dbReference>
<feature type="domain" description="HTH tetR-type" evidence="6">
    <location>
        <begin position="41"/>
        <end position="101"/>
    </location>
</feature>
<dbReference type="KEGG" id="sals:SLNWT_6768"/>
<dbReference type="AlphaFoldDB" id="A0A0B5EZB0"/>
<dbReference type="EMBL" id="CP010519">
    <property type="protein sequence ID" value="AJE87144.1"/>
    <property type="molecule type" value="Genomic_DNA"/>
</dbReference>
<dbReference type="PANTHER" id="PTHR30055">
    <property type="entry name" value="HTH-TYPE TRANSCRIPTIONAL REGULATOR RUTR"/>
    <property type="match status" value="1"/>
</dbReference>
<keyword evidence="2 4" id="KW-0238">DNA-binding</keyword>
<evidence type="ECO:0000313" key="8">
    <source>
        <dbReference type="Proteomes" id="UP000031523"/>
    </source>
</evidence>
<evidence type="ECO:0000256" key="2">
    <source>
        <dbReference type="ARBA" id="ARBA00023125"/>
    </source>
</evidence>
<evidence type="ECO:0000256" key="4">
    <source>
        <dbReference type="PROSITE-ProRule" id="PRU00335"/>
    </source>
</evidence>
<proteinExistence type="predicted"/>
<dbReference type="InterPro" id="IPR050109">
    <property type="entry name" value="HTH-type_TetR-like_transc_reg"/>
</dbReference>
<dbReference type="GO" id="GO:0000976">
    <property type="term" value="F:transcription cis-regulatory region binding"/>
    <property type="evidence" value="ECO:0007669"/>
    <property type="project" value="TreeGrafter"/>
</dbReference>
<keyword evidence="1" id="KW-0805">Transcription regulation</keyword>
<dbReference type="SUPFAM" id="SSF46689">
    <property type="entry name" value="Homeodomain-like"/>
    <property type="match status" value="1"/>
</dbReference>
<dbReference type="PANTHER" id="PTHR30055:SF238">
    <property type="entry name" value="MYCOFACTOCIN BIOSYNTHESIS TRANSCRIPTIONAL REGULATOR MFTR-RELATED"/>
    <property type="match status" value="1"/>
</dbReference>
<evidence type="ECO:0000256" key="5">
    <source>
        <dbReference type="SAM" id="MobiDB-lite"/>
    </source>
</evidence>
<dbReference type="PROSITE" id="PS50977">
    <property type="entry name" value="HTH_TETR_2"/>
    <property type="match status" value="1"/>
</dbReference>
<dbReference type="Proteomes" id="UP000031523">
    <property type="component" value="Chromosome"/>
</dbReference>
<gene>
    <name evidence="7" type="ORF">SLNWT_6768</name>
</gene>
<organism evidence="7 8">
    <name type="scientific">Streptomyces albus (strain ATCC 21838 / DSM 41398 / FERM P-419 / JCM 4703 / NBRC 107858)</name>
    <dbReference type="NCBI Taxonomy" id="1081613"/>
    <lineage>
        <taxon>Bacteria</taxon>
        <taxon>Bacillati</taxon>
        <taxon>Actinomycetota</taxon>
        <taxon>Actinomycetes</taxon>
        <taxon>Kitasatosporales</taxon>
        <taxon>Streptomycetaceae</taxon>
        <taxon>Streptomyces</taxon>
    </lineage>
</organism>